<dbReference type="Proteomes" id="UP001302676">
    <property type="component" value="Unassembled WGS sequence"/>
</dbReference>
<feature type="compositionally biased region" description="Polar residues" evidence="1">
    <location>
        <begin position="106"/>
        <end position="119"/>
    </location>
</feature>
<feature type="compositionally biased region" description="Basic residues" evidence="1">
    <location>
        <begin position="1"/>
        <end position="10"/>
    </location>
</feature>
<feature type="region of interest" description="Disordered" evidence="1">
    <location>
        <begin position="1"/>
        <end position="21"/>
    </location>
</feature>
<evidence type="ECO:0000313" key="3">
    <source>
        <dbReference type="Proteomes" id="UP001302676"/>
    </source>
</evidence>
<reference evidence="2" key="1">
    <citation type="journal article" date="2023" name="Mol. Phylogenet. Evol.">
        <title>Genome-scale phylogeny and comparative genomics of the fungal order Sordariales.</title>
        <authorList>
            <person name="Hensen N."/>
            <person name="Bonometti L."/>
            <person name="Westerberg I."/>
            <person name="Brannstrom I.O."/>
            <person name="Guillou S."/>
            <person name="Cros-Aarteil S."/>
            <person name="Calhoun S."/>
            <person name="Haridas S."/>
            <person name="Kuo A."/>
            <person name="Mondo S."/>
            <person name="Pangilinan J."/>
            <person name="Riley R."/>
            <person name="LaButti K."/>
            <person name="Andreopoulos B."/>
            <person name="Lipzen A."/>
            <person name="Chen C."/>
            <person name="Yan M."/>
            <person name="Daum C."/>
            <person name="Ng V."/>
            <person name="Clum A."/>
            <person name="Steindorff A."/>
            <person name="Ohm R.A."/>
            <person name="Martin F."/>
            <person name="Silar P."/>
            <person name="Natvig D.O."/>
            <person name="Lalanne C."/>
            <person name="Gautier V."/>
            <person name="Ament-Velasquez S.L."/>
            <person name="Kruys A."/>
            <person name="Hutchinson M.I."/>
            <person name="Powell A.J."/>
            <person name="Barry K."/>
            <person name="Miller A.N."/>
            <person name="Grigoriev I.V."/>
            <person name="Debuchy R."/>
            <person name="Gladieux P."/>
            <person name="Hiltunen Thoren M."/>
            <person name="Johannesson H."/>
        </authorList>
    </citation>
    <scope>NUCLEOTIDE SEQUENCE</scope>
    <source>
        <strain evidence="2">CBS 141.50</strain>
    </source>
</reference>
<accession>A0AAN6VBA7</accession>
<feature type="compositionally biased region" description="Basic and acidic residues" evidence="1">
    <location>
        <begin position="139"/>
        <end position="167"/>
    </location>
</feature>
<organism evidence="2 3">
    <name type="scientific">Dichotomopilus funicola</name>
    <dbReference type="NCBI Taxonomy" id="1934379"/>
    <lineage>
        <taxon>Eukaryota</taxon>
        <taxon>Fungi</taxon>
        <taxon>Dikarya</taxon>
        <taxon>Ascomycota</taxon>
        <taxon>Pezizomycotina</taxon>
        <taxon>Sordariomycetes</taxon>
        <taxon>Sordariomycetidae</taxon>
        <taxon>Sordariales</taxon>
        <taxon>Chaetomiaceae</taxon>
        <taxon>Dichotomopilus</taxon>
    </lineage>
</organism>
<gene>
    <name evidence="2" type="ORF">C8A04DRAFT_23930</name>
</gene>
<sequence>MRRPRLKRSPSSKYTTPEHMMPIMLSPSRESFRERNTGFPDAFCGTRNTSLPHPEANFGPDACLTEDDINPARALHRYRESFMARQAASRTSTIEENSPNPPEESTFATIRQMAINSIMPSRDGDSEESSDGLSSQDPESPRHRGTEFDRPPTAKVDPRESEAQDPRKGRRRRRSSFLGRFIHR</sequence>
<protein>
    <submittedName>
        <fullName evidence="2">Uncharacterized protein</fullName>
    </submittedName>
</protein>
<dbReference type="RefSeq" id="XP_062641506.1">
    <property type="nucleotide sequence ID" value="XM_062778880.1"/>
</dbReference>
<name>A0AAN6VBA7_9PEZI</name>
<feature type="compositionally biased region" description="Basic residues" evidence="1">
    <location>
        <begin position="168"/>
        <end position="184"/>
    </location>
</feature>
<evidence type="ECO:0000313" key="2">
    <source>
        <dbReference type="EMBL" id="KAK4148135.1"/>
    </source>
</evidence>
<dbReference type="GeneID" id="87815493"/>
<comment type="caution">
    <text evidence="2">The sequence shown here is derived from an EMBL/GenBank/DDBJ whole genome shotgun (WGS) entry which is preliminary data.</text>
</comment>
<dbReference type="AlphaFoldDB" id="A0AAN6VBA7"/>
<feature type="region of interest" description="Disordered" evidence="1">
    <location>
        <begin position="84"/>
        <end position="184"/>
    </location>
</feature>
<dbReference type="EMBL" id="MU853554">
    <property type="protein sequence ID" value="KAK4148135.1"/>
    <property type="molecule type" value="Genomic_DNA"/>
</dbReference>
<keyword evidence="3" id="KW-1185">Reference proteome</keyword>
<reference evidence="2" key="2">
    <citation type="submission" date="2023-05" db="EMBL/GenBank/DDBJ databases">
        <authorList>
            <consortium name="Lawrence Berkeley National Laboratory"/>
            <person name="Steindorff A."/>
            <person name="Hensen N."/>
            <person name="Bonometti L."/>
            <person name="Westerberg I."/>
            <person name="Brannstrom I.O."/>
            <person name="Guillou S."/>
            <person name="Cros-Aarteil S."/>
            <person name="Calhoun S."/>
            <person name="Haridas S."/>
            <person name="Kuo A."/>
            <person name="Mondo S."/>
            <person name="Pangilinan J."/>
            <person name="Riley R."/>
            <person name="Labutti K."/>
            <person name="Andreopoulos B."/>
            <person name="Lipzen A."/>
            <person name="Chen C."/>
            <person name="Yanf M."/>
            <person name="Daum C."/>
            <person name="Ng V."/>
            <person name="Clum A."/>
            <person name="Ohm R."/>
            <person name="Martin F."/>
            <person name="Silar P."/>
            <person name="Natvig D."/>
            <person name="Lalanne C."/>
            <person name="Gautier V."/>
            <person name="Ament-Velasquez S.L."/>
            <person name="Kruys A."/>
            <person name="Hutchinson M.I."/>
            <person name="Powell A.J."/>
            <person name="Barry K."/>
            <person name="Miller A.N."/>
            <person name="Grigoriev I.V."/>
            <person name="Debuchy R."/>
            <person name="Gladieux P."/>
            <person name="Thoren M.H."/>
            <person name="Johannesson H."/>
        </authorList>
    </citation>
    <scope>NUCLEOTIDE SEQUENCE</scope>
    <source>
        <strain evidence="2">CBS 141.50</strain>
    </source>
</reference>
<proteinExistence type="predicted"/>
<evidence type="ECO:0000256" key="1">
    <source>
        <dbReference type="SAM" id="MobiDB-lite"/>
    </source>
</evidence>